<dbReference type="EMBL" id="JBBNAE010000009">
    <property type="protein sequence ID" value="KAK9096558.1"/>
    <property type="molecule type" value="Genomic_DNA"/>
</dbReference>
<evidence type="ECO:0000313" key="1">
    <source>
        <dbReference type="EMBL" id="KAK9096558.1"/>
    </source>
</evidence>
<reference evidence="1 2" key="1">
    <citation type="submission" date="2024-01" db="EMBL/GenBank/DDBJ databases">
        <title>Genome assemblies of Stephania.</title>
        <authorList>
            <person name="Yang L."/>
        </authorList>
    </citation>
    <scope>NUCLEOTIDE SEQUENCE [LARGE SCALE GENOMIC DNA]</scope>
    <source>
        <strain evidence="1">QJT</strain>
        <tissue evidence="1">Leaf</tissue>
    </source>
</reference>
<dbReference type="Proteomes" id="UP001417504">
    <property type="component" value="Unassembled WGS sequence"/>
</dbReference>
<accession>A0AAP0ETV0</accession>
<proteinExistence type="predicted"/>
<name>A0AAP0ETV0_9MAGN</name>
<dbReference type="AlphaFoldDB" id="A0AAP0ETV0"/>
<evidence type="ECO:0000313" key="2">
    <source>
        <dbReference type="Proteomes" id="UP001417504"/>
    </source>
</evidence>
<sequence length="112" mass="12028">MASRGVEAELAMAEAMAEIGDANRVGIVNTKALRSVLCHQIKSRCPEGVPLDIVLIHPSMIDMLDSAAVDAIKCRHFDEEMVDGGANIDDEEMVDGDANIDDEEMVDANIGD</sequence>
<keyword evidence="2" id="KW-1185">Reference proteome</keyword>
<comment type="caution">
    <text evidence="1">The sequence shown here is derived from an EMBL/GenBank/DDBJ whole genome shotgun (WGS) entry which is preliminary data.</text>
</comment>
<organism evidence="1 2">
    <name type="scientific">Stephania japonica</name>
    <dbReference type="NCBI Taxonomy" id="461633"/>
    <lineage>
        <taxon>Eukaryota</taxon>
        <taxon>Viridiplantae</taxon>
        <taxon>Streptophyta</taxon>
        <taxon>Embryophyta</taxon>
        <taxon>Tracheophyta</taxon>
        <taxon>Spermatophyta</taxon>
        <taxon>Magnoliopsida</taxon>
        <taxon>Ranunculales</taxon>
        <taxon>Menispermaceae</taxon>
        <taxon>Menispermoideae</taxon>
        <taxon>Cissampelideae</taxon>
        <taxon>Stephania</taxon>
    </lineage>
</organism>
<gene>
    <name evidence="1" type="ORF">Sjap_022055</name>
</gene>
<protein>
    <submittedName>
        <fullName evidence="1">Uncharacterized protein</fullName>
    </submittedName>
</protein>